<comment type="pathway">
    <text evidence="1">Glycan metabolism; L-arabinan degradation.</text>
</comment>
<comment type="similarity">
    <text evidence="2">Belongs to the glycosyl hydrolase 43 family.</text>
</comment>
<gene>
    <name evidence="9" type="ORF">SAMN04489812_4776</name>
</gene>
<dbReference type="Gene3D" id="2.60.120.200">
    <property type="match status" value="1"/>
</dbReference>
<dbReference type="PANTHER" id="PTHR43301">
    <property type="entry name" value="ARABINAN ENDO-1,5-ALPHA-L-ARABINOSIDASE"/>
    <property type="match status" value="1"/>
</dbReference>
<dbReference type="InterPro" id="IPR041542">
    <property type="entry name" value="GH43_C2"/>
</dbReference>
<keyword evidence="7" id="KW-0732">Signal</keyword>
<dbReference type="SUPFAM" id="SSF49899">
    <property type="entry name" value="Concanavalin A-like lectins/glucanases"/>
    <property type="match status" value="1"/>
</dbReference>
<evidence type="ECO:0000256" key="5">
    <source>
        <dbReference type="PIRSR" id="PIRSR606710-2"/>
    </source>
</evidence>
<keyword evidence="10" id="KW-1185">Reference proteome</keyword>
<evidence type="ECO:0000313" key="9">
    <source>
        <dbReference type="EMBL" id="SDT24821.1"/>
    </source>
</evidence>
<evidence type="ECO:0000256" key="4">
    <source>
        <dbReference type="ARBA" id="ARBA00023295"/>
    </source>
</evidence>
<evidence type="ECO:0000256" key="3">
    <source>
        <dbReference type="ARBA" id="ARBA00022801"/>
    </source>
</evidence>
<feature type="region of interest" description="Disordered" evidence="6">
    <location>
        <begin position="372"/>
        <end position="421"/>
    </location>
</feature>
<dbReference type="CDD" id="cd18616">
    <property type="entry name" value="GH43_ABN-like"/>
    <property type="match status" value="1"/>
</dbReference>
<organism evidence="9 10">
    <name type="scientific">Microlunatus soli</name>
    <dbReference type="NCBI Taxonomy" id="630515"/>
    <lineage>
        <taxon>Bacteria</taxon>
        <taxon>Bacillati</taxon>
        <taxon>Actinomycetota</taxon>
        <taxon>Actinomycetes</taxon>
        <taxon>Propionibacteriales</taxon>
        <taxon>Propionibacteriaceae</taxon>
        <taxon>Microlunatus</taxon>
    </lineage>
</organism>
<dbReference type="Pfam" id="PF17851">
    <property type="entry name" value="GH43_C2"/>
    <property type="match status" value="1"/>
</dbReference>
<dbReference type="InterPro" id="IPR013320">
    <property type="entry name" value="ConA-like_dom_sf"/>
</dbReference>
<evidence type="ECO:0000256" key="6">
    <source>
        <dbReference type="SAM" id="MobiDB-lite"/>
    </source>
</evidence>
<dbReference type="InterPro" id="IPR006710">
    <property type="entry name" value="Glyco_hydro_43"/>
</dbReference>
<protein>
    <submittedName>
        <fullName evidence="9">Glycosyl hydrolases family 43</fullName>
    </submittedName>
</protein>
<evidence type="ECO:0000256" key="7">
    <source>
        <dbReference type="SAM" id="SignalP"/>
    </source>
</evidence>
<dbReference type="AlphaFoldDB" id="A0A1H1YTQ6"/>
<feature type="compositionally biased region" description="Low complexity" evidence="6">
    <location>
        <begin position="384"/>
        <end position="397"/>
    </location>
</feature>
<dbReference type="PANTHER" id="PTHR43301:SF3">
    <property type="entry name" value="ARABINAN ENDO-1,5-ALPHA-L-ARABINOSIDASE A-RELATED"/>
    <property type="match status" value="1"/>
</dbReference>
<dbReference type="GO" id="GO:0004553">
    <property type="term" value="F:hydrolase activity, hydrolyzing O-glycosyl compounds"/>
    <property type="evidence" value="ECO:0007669"/>
    <property type="project" value="InterPro"/>
</dbReference>
<feature type="region of interest" description="Disordered" evidence="6">
    <location>
        <begin position="179"/>
        <end position="201"/>
    </location>
</feature>
<dbReference type="STRING" id="630515.SAMN04489812_4776"/>
<dbReference type="InterPro" id="IPR023296">
    <property type="entry name" value="Glyco_hydro_beta-prop_sf"/>
</dbReference>
<evidence type="ECO:0000256" key="2">
    <source>
        <dbReference type="ARBA" id="ARBA00009865"/>
    </source>
</evidence>
<proteinExistence type="inferred from homology"/>
<dbReference type="Pfam" id="PF04616">
    <property type="entry name" value="Glyco_hydro_43"/>
    <property type="match status" value="1"/>
</dbReference>
<keyword evidence="3 9" id="KW-0378">Hydrolase</keyword>
<sequence length="614" mass="65251">MRILPRSGRRLRRAAAILTAVAAIAGFGLSHPAVSAAAPQPQVAPTVQRPGTYTNPMTLNLPGGFHAASCADPDVIRGSGSDTAWYLFCTSDRGTDAPGGPEPGLLPIYRSTDLVHWTWLHASFPTSPSYAATGAGIWAPDIVKTSDGYRLYFAVSNTNLPGAGAAIGVATGPTPAGPFTVSQTPVVEPSNIPGTDSRRSTIDPEVVTENGQNYIAYGGFGGGLWIRRLSADGTTSDPASEQRLAVGDRYEGAYLTRHGAWWYLLASSTNCCNGPLTGYTVFAARSKTLLGTFRDATGRAITAPRVGGTPVVAQNGNRWVGVGHNTMLTDDAGQDWMIYHGIDVNDPYYQDAVGYTKRPGLIDPVDWVDGWPSVRSGSGPSDTAQPAPAARPGQREAYQPQPLHEPQPGRPIPGLSDDFSGSQLSSRWSWVREPAADSYSVGGGSLRWQTQPADIQPPASTLASVLTEKAPSGDYMVETKVAVNTPDDTTVHNYVQGGMMIYNSDATYLKLVSVSIGATRQTEIGKHVDPEPGYPSYGNGVVGPVGDWTYLRLVARSCGSTTCYTAFSSLDGDDWVKGATWRQDTTADTKIGLVSMSGSGYTSAFDYVRVTRLR</sequence>
<dbReference type="RefSeq" id="WP_157683664.1">
    <property type="nucleotide sequence ID" value="NZ_LT629772.1"/>
</dbReference>
<dbReference type="SUPFAM" id="SSF75005">
    <property type="entry name" value="Arabinanase/levansucrase/invertase"/>
    <property type="match status" value="1"/>
</dbReference>
<accession>A0A1H1YTQ6</accession>
<dbReference type="Proteomes" id="UP000199103">
    <property type="component" value="Chromosome I"/>
</dbReference>
<feature type="signal peptide" evidence="7">
    <location>
        <begin position="1"/>
        <end position="36"/>
    </location>
</feature>
<dbReference type="Gene3D" id="2.115.10.20">
    <property type="entry name" value="Glycosyl hydrolase domain, family 43"/>
    <property type="match status" value="1"/>
</dbReference>
<evidence type="ECO:0000259" key="8">
    <source>
        <dbReference type="Pfam" id="PF17851"/>
    </source>
</evidence>
<name>A0A1H1YTQ6_9ACTN</name>
<dbReference type="GO" id="GO:0005975">
    <property type="term" value="P:carbohydrate metabolic process"/>
    <property type="evidence" value="ECO:0007669"/>
    <property type="project" value="InterPro"/>
</dbReference>
<reference evidence="9 10" key="1">
    <citation type="submission" date="2016-10" db="EMBL/GenBank/DDBJ databases">
        <authorList>
            <person name="de Groot N.N."/>
        </authorList>
    </citation>
    <scope>NUCLEOTIDE SEQUENCE [LARGE SCALE GENOMIC DNA]</scope>
    <source>
        <strain evidence="9 10">DSM 21800</strain>
    </source>
</reference>
<keyword evidence="4" id="KW-0326">Glycosidase</keyword>
<dbReference type="OrthoDB" id="9801455at2"/>
<dbReference type="EMBL" id="LT629772">
    <property type="protein sequence ID" value="SDT24821.1"/>
    <property type="molecule type" value="Genomic_DNA"/>
</dbReference>
<feature type="chain" id="PRO_5039582671" evidence="7">
    <location>
        <begin position="37"/>
        <end position="614"/>
    </location>
</feature>
<feature type="site" description="Important for catalytic activity, responsible for pKa modulation of the active site Glu and correct orientation of both the proton donor and substrate" evidence="5">
    <location>
        <position position="203"/>
    </location>
</feature>
<evidence type="ECO:0000313" key="10">
    <source>
        <dbReference type="Proteomes" id="UP000199103"/>
    </source>
</evidence>
<feature type="domain" description="Beta-xylosidase C-terminal Concanavalin A-like" evidence="8">
    <location>
        <begin position="416"/>
        <end position="577"/>
    </location>
</feature>
<dbReference type="InterPro" id="IPR050727">
    <property type="entry name" value="GH43_arabinanases"/>
</dbReference>
<evidence type="ECO:0000256" key="1">
    <source>
        <dbReference type="ARBA" id="ARBA00004834"/>
    </source>
</evidence>